<comment type="similarity">
    <text evidence="4">Belongs to the class I-like SAM-binding methyltransferase superfamily. Cation-independent O-methyltransferase family.</text>
</comment>
<evidence type="ECO:0000259" key="7">
    <source>
        <dbReference type="Pfam" id="PF00891"/>
    </source>
</evidence>
<dbReference type="SUPFAM" id="SSF46785">
    <property type="entry name" value="Winged helix' DNA-binding domain"/>
    <property type="match status" value="1"/>
</dbReference>
<dbReference type="InterPro" id="IPR016461">
    <property type="entry name" value="COMT-like"/>
</dbReference>
<dbReference type="FunFam" id="3.40.50.150:FF:000294">
    <property type="entry name" value="O-methyltransferase family protein"/>
    <property type="match status" value="1"/>
</dbReference>
<feature type="domain" description="O-methyltransferase C-terminal" evidence="7">
    <location>
        <begin position="142"/>
        <end position="346"/>
    </location>
</feature>
<evidence type="ECO:0000256" key="4">
    <source>
        <dbReference type="ARBA" id="ARBA00038277"/>
    </source>
</evidence>
<dbReference type="InterPro" id="IPR036390">
    <property type="entry name" value="WH_DNA-bd_sf"/>
</dbReference>
<dbReference type="CDD" id="cd02440">
    <property type="entry name" value="AdoMet_MTases"/>
    <property type="match status" value="1"/>
</dbReference>
<accession>A0ABD3JXT9</accession>
<gene>
    <name evidence="9" type="ORF">ACJRO7_027879</name>
</gene>
<keyword evidence="10" id="KW-1185">Reference proteome</keyword>
<protein>
    <submittedName>
        <fullName evidence="9">Uncharacterized protein</fullName>
    </submittedName>
</protein>
<dbReference type="Gene3D" id="3.40.50.150">
    <property type="entry name" value="Vaccinia Virus protein VP39"/>
    <property type="match status" value="1"/>
</dbReference>
<dbReference type="Proteomes" id="UP001634007">
    <property type="component" value="Unassembled WGS sequence"/>
</dbReference>
<dbReference type="PROSITE" id="PS51683">
    <property type="entry name" value="SAM_OMT_II"/>
    <property type="match status" value="1"/>
</dbReference>
<organism evidence="9 10">
    <name type="scientific">Eucalyptus globulus</name>
    <name type="common">Tasmanian blue gum</name>
    <dbReference type="NCBI Taxonomy" id="34317"/>
    <lineage>
        <taxon>Eukaryota</taxon>
        <taxon>Viridiplantae</taxon>
        <taxon>Streptophyta</taxon>
        <taxon>Embryophyta</taxon>
        <taxon>Tracheophyta</taxon>
        <taxon>Spermatophyta</taxon>
        <taxon>Magnoliopsida</taxon>
        <taxon>eudicotyledons</taxon>
        <taxon>Gunneridae</taxon>
        <taxon>Pentapetalae</taxon>
        <taxon>rosids</taxon>
        <taxon>malvids</taxon>
        <taxon>Myrtales</taxon>
        <taxon>Myrtaceae</taxon>
        <taxon>Myrtoideae</taxon>
        <taxon>Eucalypteae</taxon>
        <taxon>Eucalyptus</taxon>
    </lineage>
</organism>
<evidence type="ECO:0000259" key="8">
    <source>
        <dbReference type="Pfam" id="PF08100"/>
    </source>
</evidence>
<dbReference type="InterPro" id="IPR012967">
    <property type="entry name" value="COMT_dimerisation"/>
</dbReference>
<keyword evidence="2" id="KW-0808">Transferase</keyword>
<dbReference type="PIRSF" id="PIRSF005739">
    <property type="entry name" value="O-mtase"/>
    <property type="match status" value="1"/>
</dbReference>
<evidence type="ECO:0000313" key="9">
    <source>
        <dbReference type="EMBL" id="KAL3730928.1"/>
    </source>
</evidence>
<dbReference type="GO" id="GO:0032259">
    <property type="term" value="P:methylation"/>
    <property type="evidence" value="ECO:0007669"/>
    <property type="project" value="UniProtKB-KW"/>
</dbReference>
<evidence type="ECO:0000313" key="10">
    <source>
        <dbReference type="Proteomes" id="UP001634007"/>
    </source>
</evidence>
<keyword evidence="3" id="KW-0949">S-adenosyl-L-methionine</keyword>
<dbReference type="Pfam" id="PF00891">
    <property type="entry name" value="Methyltransf_2"/>
    <property type="match status" value="1"/>
</dbReference>
<evidence type="ECO:0000256" key="2">
    <source>
        <dbReference type="ARBA" id="ARBA00022679"/>
    </source>
</evidence>
<dbReference type="GO" id="GO:0008171">
    <property type="term" value="F:O-methyltransferase activity"/>
    <property type="evidence" value="ECO:0007669"/>
    <property type="project" value="UniProtKB-ARBA"/>
</dbReference>
<keyword evidence="1" id="KW-0489">Methyltransferase</keyword>
<proteinExistence type="inferred from homology"/>
<dbReference type="AlphaFoldDB" id="A0ABD3JXT9"/>
<comment type="caution">
    <text evidence="9">The sequence shown here is derived from an EMBL/GenBank/DDBJ whole genome shotgun (WGS) entry which is preliminary data.</text>
</comment>
<feature type="domain" description="O-methyltransferase dimerisation" evidence="8">
    <location>
        <begin position="32"/>
        <end position="113"/>
    </location>
</feature>
<dbReference type="SUPFAM" id="SSF53335">
    <property type="entry name" value="S-adenosyl-L-methionine-dependent methyltransferases"/>
    <property type="match status" value="1"/>
</dbReference>
<dbReference type="EMBL" id="JBJKBG010000007">
    <property type="protein sequence ID" value="KAL3730928.1"/>
    <property type="molecule type" value="Genomic_DNA"/>
</dbReference>
<dbReference type="InterPro" id="IPR036388">
    <property type="entry name" value="WH-like_DNA-bd_sf"/>
</dbReference>
<name>A0ABD3JXT9_EUCGL</name>
<dbReference type="InterPro" id="IPR001077">
    <property type="entry name" value="COMT_C"/>
</dbReference>
<dbReference type="InterPro" id="IPR029063">
    <property type="entry name" value="SAM-dependent_MTases_sf"/>
</dbReference>
<evidence type="ECO:0000256" key="3">
    <source>
        <dbReference type="ARBA" id="ARBA00022691"/>
    </source>
</evidence>
<evidence type="ECO:0000256" key="1">
    <source>
        <dbReference type="ARBA" id="ARBA00022603"/>
    </source>
</evidence>
<feature type="region of interest" description="Disordered" evidence="6">
    <location>
        <begin position="1"/>
        <end position="23"/>
    </location>
</feature>
<evidence type="ECO:0000256" key="5">
    <source>
        <dbReference type="PIRSR" id="PIRSR005739-1"/>
    </source>
</evidence>
<reference evidence="9 10" key="1">
    <citation type="submission" date="2024-11" db="EMBL/GenBank/DDBJ databases">
        <title>Chromosome-level genome assembly of Eucalyptus globulus Labill. provides insights into its genome evolution.</title>
        <authorList>
            <person name="Li X."/>
        </authorList>
    </citation>
    <scope>NUCLEOTIDE SEQUENCE [LARGE SCALE GENOMIC DNA]</scope>
    <source>
        <strain evidence="9">CL2024</strain>
        <tissue evidence="9">Fresh tender leaves</tissue>
    </source>
</reference>
<dbReference type="Gene3D" id="1.10.10.10">
    <property type="entry name" value="Winged helix-like DNA-binding domain superfamily/Winged helix DNA-binding domain"/>
    <property type="match status" value="1"/>
</dbReference>
<sequence length="365" mass="39751">MTLQKPAAEPKSTAQAPGDEDNEEARAGLDIWKYVFGFTEMAVVKCAIDLGIADAMESHPEPSISLSRLSSELGCCPSSLRRILRFLVHRRIFRQHADTDTYSQTPLSRRLLTRGENSMAAFIRLETTPVMLAPWLNLSSHVSAAAATAPPPFVAVHGDDVWVYSAANPGHSRLIDEAMACDARVAVPALAEDCPEVFEGVLTVVDVGGGNGTTLRLLRKAFPWIRGINFDLPHVVCGASPPCEGVEHVGGDMFEGVPKADAAFLKWVLHDWSDSECVQILKNCKEAISGSKSGKVIIMEAVIGKEEDDKLTDVRLTLDMVMMAHTGGGKERTEKEWAHVLCQAGFTKYTIKPIRAIQSVIEAFP</sequence>
<evidence type="ECO:0000256" key="6">
    <source>
        <dbReference type="SAM" id="MobiDB-lite"/>
    </source>
</evidence>
<dbReference type="Pfam" id="PF08100">
    <property type="entry name" value="Dimerisation"/>
    <property type="match status" value="1"/>
</dbReference>
<feature type="active site" description="Proton acceptor" evidence="5">
    <location>
        <position position="270"/>
    </location>
</feature>
<dbReference type="PANTHER" id="PTHR11746">
    <property type="entry name" value="O-METHYLTRANSFERASE"/>
    <property type="match status" value="1"/>
</dbReference>
<dbReference type="FunFam" id="1.10.10.10:FF:000836">
    <property type="entry name" value="O-methyltransferase family protein"/>
    <property type="match status" value="1"/>
</dbReference>